<gene>
    <name evidence="2" type="ORF">G8770_07090</name>
</gene>
<dbReference type="AlphaFoldDB" id="A0A9E5JUU5"/>
<protein>
    <recommendedName>
        <fullName evidence="4">SPOR domain-containing protein</fullName>
    </recommendedName>
</protein>
<name>A0A9E5JUU5_9GAMM</name>
<evidence type="ECO:0000313" key="3">
    <source>
        <dbReference type="Proteomes" id="UP000787472"/>
    </source>
</evidence>
<evidence type="ECO:0008006" key="4">
    <source>
        <dbReference type="Google" id="ProtNLM"/>
    </source>
</evidence>
<comment type="caution">
    <text evidence="2">The sequence shown here is derived from an EMBL/GenBank/DDBJ whole genome shotgun (WGS) entry which is preliminary data.</text>
</comment>
<keyword evidence="3" id="KW-1185">Reference proteome</keyword>
<dbReference type="EMBL" id="JAAONZ010000004">
    <property type="protein sequence ID" value="NHO65305.1"/>
    <property type="molecule type" value="Genomic_DNA"/>
</dbReference>
<dbReference type="RefSeq" id="WP_167183969.1">
    <property type="nucleotide sequence ID" value="NZ_JAAONZ010000004.1"/>
</dbReference>
<keyword evidence="1" id="KW-0732">Signal</keyword>
<evidence type="ECO:0000313" key="2">
    <source>
        <dbReference type="EMBL" id="NHO65305.1"/>
    </source>
</evidence>
<accession>A0A9E5JUU5</accession>
<reference evidence="2" key="1">
    <citation type="submission" date="2020-03" db="EMBL/GenBank/DDBJ databases">
        <authorList>
            <person name="Guo F."/>
        </authorList>
    </citation>
    <scope>NUCLEOTIDE SEQUENCE</scope>
    <source>
        <strain evidence="2">JCM 30134</strain>
    </source>
</reference>
<feature type="signal peptide" evidence="1">
    <location>
        <begin position="1"/>
        <end position="31"/>
    </location>
</feature>
<evidence type="ECO:0000256" key="1">
    <source>
        <dbReference type="SAM" id="SignalP"/>
    </source>
</evidence>
<proteinExistence type="predicted"/>
<dbReference type="Proteomes" id="UP000787472">
    <property type="component" value="Unassembled WGS sequence"/>
</dbReference>
<sequence>MNSLNLPVTARLLTLACFSCWTLTFNTTARADEKPTGGHQMDAETSLAIEIVNHYRELRSSCNDQKGDSRKMCYYRLRIGLWDYKQARETLTSKGIHLQTQAQVAEAY</sequence>
<organism evidence="2 3">
    <name type="scientific">Pseudomaricurvus hydrocarbonicus</name>
    <dbReference type="NCBI Taxonomy" id="1470433"/>
    <lineage>
        <taxon>Bacteria</taxon>
        <taxon>Pseudomonadati</taxon>
        <taxon>Pseudomonadota</taxon>
        <taxon>Gammaproteobacteria</taxon>
        <taxon>Cellvibrionales</taxon>
        <taxon>Cellvibrionaceae</taxon>
        <taxon>Pseudomaricurvus</taxon>
    </lineage>
</organism>
<feature type="chain" id="PRO_5038367228" description="SPOR domain-containing protein" evidence="1">
    <location>
        <begin position="32"/>
        <end position="108"/>
    </location>
</feature>